<feature type="domain" description="UmuC" evidence="18">
    <location>
        <begin position="372"/>
        <end position="577"/>
    </location>
</feature>
<keyword evidence="9" id="KW-0227">DNA damage</keyword>
<dbReference type="PROSITE" id="PS50173">
    <property type="entry name" value="UMUC"/>
    <property type="match status" value="1"/>
</dbReference>
<evidence type="ECO:0000256" key="9">
    <source>
        <dbReference type="ARBA" id="ARBA00022763"/>
    </source>
</evidence>
<dbReference type="GO" id="GO:0046872">
    <property type="term" value="F:metal ion binding"/>
    <property type="evidence" value="ECO:0007669"/>
    <property type="project" value="UniProtKB-KW"/>
</dbReference>
<evidence type="ECO:0000256" key="11">
    <source>
        <dbReference type="ARBA" id="ARBA00023125"/>
    </source>
</evidence>
<dbReference type="HOGENOM" id="CLU_003901_0_3_1"/>
<dbReference type="Gene3D" id="1.20.58.1280">
    <property type="entry name" value="DNA repair protein Rev1, C-terminal domain"/>
    <property type="match status" value="1"/>
</dbReference>
<keyword evidence="10" id="KW-0460">Magnesium</keyword>
<dbReference type="CDD" id="cd17719">
    <property type="entry name" value="BRCT_Rev1"/>
    <property type="match status" value="1"/>
</dbReference>
<evidence type="ECO:0000256" key="8">
    <source>
        <dbReference type="ARBA" id="ARBA00022723"/>
    </source>
</evidence>
<organism evidence="19 20">
    <name type="scientific">Botryobasidium botryosum (strain FD-172 SS1)</name>
    <dbReference type="NCBI Taxonomy" id="930990"/>
    <lineage>
        <taxon>Eukaryota</taxon>
        <taxon>Fungi</taxon>
        <taxon>Dikarya</taxon>
        <taxon>Basidiomycota</taxon>
        <taxon>Agaricomycotina</taxon>
        <taxon>Agaricomycetes</taxon>
        <taxon>Cantharellales</taxon>
        <taxon>Botryobasidiaceae</taxon>
        <taxon>Botryobasidium</taxon>
    </lineage>
</organism>
<dbReference type="GO" id="GO:0005634">
    <property type="term" value="C:nucleus"/>
    <property type="evidence" value="ECO:0007669"/>
    <property type="project" value="UniProtKB-SubCell"/>
</dbReference>
<dbReference type="Gene3D" id="3.30.1490.100">
    <property type="entry name" value="DNA polymerase, Y-family, little finger domain"/>
    <property type="match status" value="1"/>
</dbReference>
<evidence type="ECO:0000256" key="7">
    <source>
        <dbReference type="ARBA" id="ARBA00022695"/>
    </source>
</evidence>
<keyword evidence="12" id="KW-0234">DNA repair</keyword>
<evidence type="ECO:0000256" key="5">
    <source>
        <dbReference type="ARBA" id="ARBA00022634"/>
    </source>
</evidence>
<dbReference type="InterPro" id="IPR036420">
    <property type="entry name" value="BRCT_dom_sf"/>
</dbReference>
<evidence type="ECO:0000313" key="19">
    <source>
        <dbReference type="EMBL" id="KDQ08873.1"/>
    </source>
</evidence>
<dbReference type="Pfam" id="PF14377">
    <property type="entry name" value="UBM"/>
    <property type="match status" value="3"/>
</dbReference>
<feature type="region of interest" description="Disordered" evidence="16">
    <location>
        <begin position="207"/>
        <end position="267"/>
    </location>
</feature>
<dbReference type="STRING" id="930990.A0A067LZK5"/>
<evidence type="ECO:0000256" key="10">
    <source>
        <dbReference type="ARBA" id="ARBA00022842"/>
    </source>
</evidence>
<keyword evidence="13" id="KW-0539">Nucleus</keyword>
<dbReference type="OrthoDB" id="427711at2759"/>
<keyword evidence="8" id="KW-0479">Metal-binding</keyword>
<evidence type="ECO:0000256" key="12">
    <source>
        <dbReference type="ARBA" id="ARBA00023204"/>
    </source>
</evidence>
<dbReference type="Proteomes" id="UP000027195">
    <property type="component" value="Unassembled WGS sequence"/>
</dbReference>
<dbReference type="InterPro" id="IPR043502">
    <property type="entry name" value="DNA/RNA_pol_sf"/>
</dbReference>
<dbReference type="Pfam" id="PF00817">
    <property type="entry name" value="IMS"/>
    <property type="match status" value="1"/>
</dbReference>
<evidence type="ECO:0000256" key="14">
    <source>
        <dbReference type="ARBA" id="ARBA00058985"/>
    </source>
</evidence>
<evidence type="ECO:0000256" key="4">
    <source>
        <dbReference type="ARBA" id="ARBA00020399"/>
    </source>
</evidence>
<gene>
    <name evidence="19" type="ORF">BOTBODRAFT_59081</name>
</gene>
<dbReference type="FunCoup" id="A0A067LZK5">
    <property type="interactions" value="366"/>
</dbReference>
<dbReference type="SUPFAM" id="SSF52113">
    <property type="entry name" value="BRCT domain"/>
    <property type="match status" value="1"/>
</dbReference>
<comment type="cofactor">
    <cofactor evidence="1">
        <name>Mg(2+)</name>
        <dbReference type="ChEBI" id="CHEBI:18420"/>
    </cofactor>
</comment>
<comment type="subcellular location">
    <subcellularLocation>
        <location evidence="2">Nucleus</location>
    </subcellularLocation>
</comment>
<dbReference type="Gene3D" id="3.30.70.270">
    <property type="match status" value="1"/>
</dbReference>
<dbReference type="GO" id="GO:0006281">
    <property type="term" value="P:DNA repair"/>
    <property type="evidence" value="ECO:0007669"/>
    <property type="project" value="UniProtKB-KW"/>
</dbReference>
<feature type="region of interest" description="Disordered" evidence="16">
    <location>
        <begin position="840"/>
        <end position="868"/>
    </location>
</feature>
<protein>
    <recommendedName>
        <fullName evidence="4">DNA repair protein REV1</fullName>
    </recommendedName>
    <alternativeName>
        <fullName evidence="15">Reversionless protein 1</fullName>
    </alternativeName>
</protein>
<dbReference type="Gene3D" id="1.10.150.20">
    <property type="entry name" value="5' to 3' exonuclease, C-terminal subdomain"/>
    <property type="match status" value="1"/>
</dbReference>
<reference evidence="20" key="1">
    <citation type="journal article" date="2014" name="Proc. Natl. Acad. Sci. U.S.A.">
        <title>Extensive sampling of basidiomycete genomes demonstrates inadequacy of the white-rot/brown-rot paradigm for wood decay fungi.</title>
        <authorList>
            <person name="Riley R."/>
            <person name="Salamov A.A."/>
            <person name="Brown D.W."/>
            <person name="Nagy L.G."/>
            <person name="Floudas D."/>
            <person name="Held B.W."/>
            <person name="Levasseur A."/>
            <person name="Lombard V."/>
            <person name="Morin E."/>
            <person name="Otillar R."/>
            <person name="Lindquist E.A."/>
            <person name="Sun H."/>
            <person name="LaButti K.M."/>
            <person name="Schmutz J."/>
            <person name="Jabbour D."/>
            <person name="Luo H."/>
            <person name="Baker S.E."/>
            <person name="Pisabarro A.G."/>
            <person name="Walton J.D."/>
            <person name="Blanchette R.A."/>
            <person name="Henrissat B."/>
            <person name="Martin F."/>
            <person name="Cullen D."/>
            <person name="Hibbett D.S."/>
            <person name="Grigoriev I.V."/>
        </authorList>
    </citation>
    <scope>NUCLEOTIDE SEQUENCE [LARGE SCALE GENOMIC DNA]</scope>
    <source>
        <strain evidence="20">FD-172 SS1</strain>
    </source>
</reference>
<feature type="domain" description="BRCT" evidence="17">
    <location>
        <begin position="100"/>
        <end position="188"/>
    </location>
</feature>
<evidence type="ECO:0000313" key="20">
    <source>
        <dbReference type="Proteomes" id="UP000027195"/>
    </source>
</evidence>
<dbReference type="Gene3D" id="3.40.50.10190">
    <property type="entry name" value="BRCT domain"/>
    <property type="match status" value="1"/>
</dbReference>
<sequence>MSFSSDLFGSEDPDFLSALAATEILGDAPQAGTKRVPHTSSHTGSALAPLEAETATPGATAYTDAEAYGASRFGELGDYMRRKRVKLQVQNADLATQSLQKPQIFKGLQFYINGWTMPPLQDLRKMIMEHGGIFHAYLDKKGLVTHIISTELTPAKVKEFARMKVAKPEWIVQSVEAGKLLPWHEYRLDVGKVAAVDQSGVQSKQRTLFSVSETRPSSRIDASVETSNPSERVAPGSKPAPQQMTHQESLDRKGDPKAAPLAPPYAAHKSNPFAERLMESTTWRAAHTSVADDYVDKYYQNSRLHHLSTWKAELKELVRKAREGEDEKRRIGDDSSDGLSMRGAELHVVPKSPAKALSSKTKGKWKEEDRVIMHCDFDSFFVSAGLVDRPELRGKPVAVCHSSSKGDDASTSAGVASTSEIASASYEARAFGVKNGMSLGQARKLCPDIGTIPYEFDKYKKFSLQFYNILLSHADDLQVVSVDEALLDVSAKAMLARNAAAKDGARARDYAIELAETIRDEIKEATGCEASIGIAHNVLLARLATRAAKPAGSFHLTRSQITSHMASLDVRDLPGVGNNIREKIKSKWGTTTCGDIAENVSKDALRQTLGNVMGEKIWGFVRGVDSTELNGDQKRKSVSAEVNYGIRFETSAHAEAFISRLSEEVARRLQAINVRGASLTLKVMKRDPTAPKEPPKFLGHGACETFNKSKPVLGPGGKATADPVIIAREAWDLLKSFGFDPSDLRGIGIQIQKLEDMDVSAKDGQTMLNFKRIEGPKGSKLDATKQGMGKVVEGAGKPVAPSRKLGAELPSGFDVDSEFLAAMPMDIREEIAVWAGHTSAKGQEELAQPTAGPSRPSPANPAGRQRGASAPVYRIPTFSQLDASVLDELSPELRKEIESEYKAVGALPNVAGPPPPALLPAKAQSVTPTRNRIDTRHITKQLAPKRSKPVSPSKNSLFTRRPTKLDISATELTELDIDPDVFAMLPLDVQKEQLAAQRQLKKPPAPVGDNLKVMGAVSARNSRSRSRSVSVLYSNAPRAQAHWVDPPALKKLTDTSDLQDLLTRWVESSEATGPTAKDLDRFGGFLADCMDVDRTGDSSMEKAVILMKWWQHLCRARWSNDELVVIAEQRSLIEEDDDWDEGPAVGKAWWRGFFAVKARLDKICKARFGGKLSLK</sequence>
<feature type="compositionally biased region" description="Low complexity" evidence="16">
    <location>
        <begin position="257"/>
        <end position="267"/>
    </location>
</feature>
<accession>A0A067LZK5</accession>
<keyword evidence="7" id="KW-0548">Nucleotidyltransferase</keyword>
<feature type="region of interest" description="Disordered" evidence="16">
    <location>
        <begin position="30"/>
        <end position="53"/>
    </location>
</feature>
<dbReference type="InterPro" id="IPR025527">
    <property type="entry name" value="HUWE1/Rev1_UBM"/>
</dbReference>
<dbReference type="InterPro" id="IPR036775">
    <property type="entry name" value="DNA_pol_Y-fam_lit_finger_sf"/>
</dbReference>
<feature type="compositionally biased region" description="Polar residues" evidence="16">
    <location>
        <begin position="207"/>
        <end position="217"/>
    </location>
</feature>
<dbReference type="InParanoid" id="A0A067LZK5"/>
<dbReference type="Gene3D" id="6.10.250.1490">
    <property type="match status" value="1"/>
</dbReference>
<dbReference type="FunFam" id="3.40.50.10190:FF:000011">
    <property type="entry name" value="DNA repair protein REV1"/>
    <property type="match status" value="1"/>
</dbReference>
<evidence type="ECO:0000256" key="1">
    <source>
        <dbReference type="ARBA" id="ARBA00001946"/>
    </source>
</evidence>
<dbReference type="GO" id="GO:0070987">
    <property type="term" value="P:error-free translesion synthesis"/>
    <property type="evidence" value="ECO:0007669"/>
    <property type="project" value="TreeGrafter"/>
</dbReference>
<dbReference type="InterPro" id="IPR001126">
    <property type="entry name" value="UmuC"/>
</dbReference>
<keyword evidence="11" id="KW-0238">DNA-binding</keyword>
<evidence type="ECO:0000256" key="6">
    <source>
        <dbReference type="ARBA" id="ARBA00022679"/>
    </source>
</evidence>
<evidence type="ECO:0000256" key="15">
    <source>
        <dbReference type="ARBA" id="ARBA00081902"/>
    </source>
</evidence>
<dbReference type="GO" id="GO:0003684">
    <property type="term" value="F:damaged DNA binding"/>
    <property type="evidence" value="ECO:0007669"/>
    <property type="project" value="InterPro"/>
</dbReference>
<dbReference type="PANTHER" id="PTHR45990:SF1">
    <property type="entry name" value="DNA REPAIR PROTEIN REV1"/>
    <property type="match status" value="1"/>
</dbReference>
<dbReference type="GO" id="GO:0017125">
    <property type="term" value="F:deoxycytidyl transferase activity"/>
    <property type="evidence" value="ECO:0007669"/>
    <property type="project" value="TreeGrafter"/>
</dbReference>
<proteinExistence type="inferred from homology"/>
<dbReference type="Pfam" id="PF16589">
    <property type="entry name" value="BRCT_2"/>
    <property type="match status" value="1"/>
</dbReference>
<dbReference type="SUPFAM" id="SSF100879">
    <property type="entry name" value="Lesion bypass DNA polymerase (Y-family), little finger domain"/>
    <property type="match status" value="1"/>
</dbReference>
<keyword evidence="5" id="KW-0237">DNA synthesis</keyword>
<dbReference type="Pfam" id="PF21999">
    <property type="entry name" value="IMS_HHH_1"/>
    <property type="match status" value="1"/>
</dbReference>
<dbReference type="Gene3D" id="3.40.1170.60">
    <property type="match status" value="1"/>
</dbReference>
<dbReference type="InterPro" id="IPR038401">
    <property type="entry name" value="Rev1_C_sf"/>
</dbReference>
<dbReference type="InterPro" id="IPR001357">
    <property type="entry name" value="BRCT_dom"/>
</dbReference>
<keyword evidence="20" id="KW-1185">Reference proteome</keyword>
<dbReference type="Pfam" id="PF16727">
    <property type="entry name" value="REV1_C"/>
    <property type="match status" value="1"/>
</dbReference>
<dbReference type="InterPro" id="IPR031991">
    <property type="entry name" value="Rev1_C"/>
</dbReference>
<dbReference type="GO" id="GO:0003887">
    <property type="term" value="F:DNA-directed DNA polymerase activity"/>
    <property type="evidence" value="ECO:0007669"/>
    <property type="project" value="InterPro"/>
</dbReference>
<dbReference type="PROSITE" id="PS50172">
    <property type="entry name" value="BRCT"/>
    <property type="match status" value="1"/>
</dbReference>
<dbReference type="CDD" id="cd01701">
    <property type="entry name" value="PolY_Rev1"/>
    <property type="match status" value="1"/>
</dbReference>
<evidence type="ECO:0000256" key="13">
    <source>
        <dbReference type="ARBA" id="ARBA00023242"/>
    </source>
</evidence>
<evidence type="ECO:0000256" key="3">
    <source>
        <dbReference type="ARBA" id="ARBA00010945"/>
    </source>
</evidence>
<evidence type="ECO:0000256" key="16">
    <source>
        <dbReference type="SAM" id="MobiDB-lite"/>
    </source>
</evidence>
<dbReference type="InterPro" id="IPR053848">
    <property type="entry name" value="IMS_HHH_1"/>
</dbReference>
<dbReference type="Gene3D" id="6.10.250.1630">
    <property type="match status" value="1"/>
</dbReference>
<evidence type="ECO:0000259" key="18">
    <source>
        <dbReference type="PROSITE" id="PS50173"/>
    </source>
</evidence>
<dbReference type="SMART" id="SM00292">
    <property type="entry name" value="BRCT"/>
    <property type="match status" value="1"/>
</dbReference>
<evidence type="ECO:0000256" key="2">
    <source>
        <dbReference type="ARBA" id="ARBA00004123"/>
    </source>
</evidence>
<dbReference type="Pfam" id="PF11799">
    <property type="entry name" value="IMS_C"/>
    <property type="match status" value="1"/>
</dbReference>
<dbReference type="InterPro" id="IPR017961">
    <property type="entry name" value="DNA_pol_Y-fam_little_finger"/>
</dbReference>
<comment type="similarity">
    <text evidence="3">Belongs to the DNA polymerase type-Y family.</text>
</comment>
<evidence type="ECO:0000259" key="17">
    <source>
        <dbReference type="PROSITE" id="PS50172"/>
    </source>
</evidence>
<dbReference type="PANTHER" id="PTHR45990">
    <property type="entry name" value="DNA REPAIR PROTEIN REV1"/>
    <property type="match status" value="1"/>
</dbReference>
<dbReference type="InterPro" id="IPR043128">
    <property type="entry name" value="Rev_trsase/Diguanyl_cyclase"/>
</dbReference>
<dbReference type="GO" id="GO:0042276">
    <property type="term" value="P:error-prone translesion synthesis"/>
    <property type="evidence" value="ECO:0007669"/>
    <property type="project" value="TreeGrafter"/>
</dbReference>
<name>A0A067LZK5_BOTB1</name>
<comment type="function">
    <text evidence="14">Deoxycytidyl transferase involved in DNA repair. Transfers a dCMP residue from dCTP to the 3'-end of a DNA primer in a template-dependent reaction. May assist in the first step in the bypass of abasic lesions by the insertion of a nucleotide opposite the lesion. Required for normal induction of mutations by physical and chemical agents. Involved in mitochondrial DNA mutagenesis.</text>
</comment>
<dbReference type="EMBL" id="KL198085">
    <property type="protein sequence ID" value="KDQ08873.1"/>
    <property type="molecule type" value="Genomic_DNA"/>
</dbReference>
<dbReference type="SUPFAM" id="SSF56672">
    <property type="entry name" value="DNA/RNA polymerases"/>
    <property type="match status" value="1"/>
</dbReference>
<keyword evidence="6" id="KW-0808">Transferase</keyword>
<dbReference type="FunFam" id="3.30.1490.100:FF:000001">
    <property type="entry name" value="DNA repair protein REV1"/>
    <property type="match status" value="1"/>
</dbReference>
<dbReference type="AlphaFoldDB" id="A0A067LZK5"/>